<accession>A0A455BGJ9</accession>
<dbReference type="Proteomes" id="UP000248484">
    <property type="component" value="Unplaced"/>
</dbReference>
<feature type="compositionally biased region" description="Low complexity" evidence="3">
    <location>
        <begin position="61"/>
        <end position="84"/>
    </location>
</feature>
<evidence type="ECO:0000256" key="2">
    <source>
        <dbReference type="ARBA" id="ARBA00022527"/>
    </source>
</evidence>
<dbReference type="InParanoid" id="A0A455BGJ9"/>
<sequence>MLSDLRSKNQLPTALCQRSSLQRHRQKAKTIFAANGFKPPLEDSGAEPRGAKAGVDPTWGPPNSSLNAAPAATRRAAHHAPAPGVRRHPGCAGTRGAPVRRHRASPPPRTGRGRGRGGGGACGRARPLKRPRGGQVFRLPRGYFRIRWRQLGVHREAALGWREGWLAPRARPAMLGGILGAREREAECDAAGAVPAPPAIDFPAEGSDPKYDESDVPAELQLLKGPLQQPTFPFAVANQLLLVSLLEHLSHVHEPDPLRSRQVFKLLCQTFIKMGLLSSFTCSDEFSSLRLHHNRAITHLMRSAKERVRQVGTKKCTWSVIKTFSFQENCILKHSEILIIT</sequence>
<keyword evidence="2" id="KW-0723">Serine/threonine-protein kinase</keyword>
<evidence type="ECO:0000313" key="6">
    <source>
        <dbReference type="RefSeq" id="XP_028343086.1"/>
    </source>
</evidence>
<dbReference type="OrthoDB" id="1405469at2759"/>
<dbReference type="Pfam" id="PF22949">
    <property type="entry name" value="HRI2_3H"/>
    <property type="match status" value="1"/>
</dbReference>
<organism evidence="5 6">
    <name type="scientific">Physeter macrocephalus</name>
    <name type="common">Sperm whale</name>
    <name type="synonym">Physeter catodon</name>
    <dbReference type="NCBI Taxonomy" id="9755"/>
    <lineage>
        <taxon>Eukaryota</taxon>
        <taxon>Metazoa</taxon>
        <taxon>Chordata</taxon>
        <taxon>Craniata</taxon>
        <taxon>Vertebrata</taxon>
        <taxon>Euteleostomi</taxon>
        <taxon>Mammalia</taxon>
        <taxon>Eutheria</taxon>
        <taxon>Laurasiatheria</taxon>
        <taxon>Artiodactyla</taxon>
        <taxon>Whippomorpha</taxon>
        <taxon>Cetacea</taxon>
        <taxon>Odontoceti</taxon>
        <taxon>Physeteridae</taxon>
        <taxon>Physeter</taxon>
    </lineage>
</organism>
<feature type="region of interest" description="Disordered" evidence="3">
    <location>
        <begin position="1"/>
        <end position="134"/>
    </location>
</feature>
<dbReference type="GO" id="GO:0006950">
    <property type="term" value="P:response to stress"/>
    <property type="evidence" value="ECO:0007669"/>
    <property type="project" value="UniProtKB-ARBA"/>
</dbReference>
<keyword evidence="2" id="KW-0418">Kinase</keyword>
<evidence type="ECO:0000256" key="3">
    <source>
        <dbReference type="SAM" id="MobiDB-lite"/>
    </source>
</evidence>
<evidence type="ECO:0000313" key="5">
    <source>
        <dbReference type="Proteomes" id="UP000248484"/>
    </source>
</evidence>
<feature type="compositionally biased region" description="Polar residues" evidence="3">
    <location>
        <begin position="8"/>
        <end position="20"/>
    </location>
</feature>
<dbReference type="RefSeq" id="XP_028343086.1">
    <property type="nucleotide sequence ID" value="XM_028487285.1"/>
</dbReference>
<protein>
    <recommendedName>
        <fullName evidence="1">non-specific serine/threonine protein kinase</fullName>
        <ecNumber evidence="1">2.7.11.1</ecNumber>
    </recommendedName>
</protein>
<dbReference type="EC" id="2.7.11.1" evidence="1"/>
<gene>
    <name evidence="6" type="primary">LOC114485584</name>
</gene>
<dbReference type="GO" id="GO:0004674">
    <property type="term" value="F:protein serine/threonine kinase activity"/>
    <property type="evidence" value="ECO:0007669"/>
    <property type="project" value="UniProtKB-KW"/>
</dbReference>
<dbReference type="KEGG" id="pcad:114485584"/>
<proteinExistence type="predicted"/>
<reference evidence="6" key="1">
    <citation type="submission" date="2025-08" db="UniProtKB">
        <authorList>
            <consortium name="RefSeq"/>
        </authorList>
    </citation>
    <scope>IDENTIFICATION</scope>
    <source>
        <tissue evidence="6">Muscle</tissue>
    </source>
</reference>
<name>A0A455BGJ9_PHYMC</name>
<keyword evidence="5" id="KW-1185">Reference proteome</keyword>
<evidence type="ECO:0000256" key="1">
    <source>
        <dbReference type="ARBA" id="ARBA00012513"/>
    </source>
</evidence>
<keyword evidence="2" id="KW-0808">Transferase</keyword>
<dbReference type="GeneID" id="114485584"/>
<dbReference type="InterPro" id="IPR054521">
    <property type="entry name" value="HRI2_3H"/>
</dbReference>
<dbReference type="AlphaFoldDB" id="A0A455BGJ9"/>
<feature type="domain" description="Heme-regulated eIF-2-alpha kinase helical" evidence="4">
    <location>
        <begin position="236"/>
        <end position="312"/>
    </location>
</feature>
<evidence type="ECO:0000259" key="4">
    <source>
        <dbReference type="Pfam" id="PF22949"/>
    </source>
</evidence>